<dbReference type="InterPro" id="IPR022966">
    <property type="entry name" value="RNase_II/R_CS"/>
</dbReference>
<evidence type="ECO:0000313" key="11">
    <source>
        <dbReference type="Proteomes" id="UP000219439"/>
    </source>
</evidence>
<dbReference type="InterPro" id="IPR040476">
    <property type="entry name" value="CSD2"/>
</dbReference>
<dbReference type="HAMAP" id="MF_01895">
    <property type="entry name" value="RNase_R"/>
    <property type="match status" value="1"/>
</dbReference>
<dbReference type="PROSITE" id="PS01175">
    <property type="entry name" value="RIBONUCLEASE_II"/>
    <property type="match status" value="1"/>
</dbReference>
<dbReference type="Pfam" id="PF17876">
    <property type="entry name" value="CSD2"/>
    <property type="match status" value="1"/>
</dbReference>
<evidence type="ECO:0000313" key="10">
    <source>
        <dbReference type="EMBL" id="SNZ08221.1"/>
    </source>
</evidence>
<dbReference type="GO" id="GO:0008859">
    <property type="term" value="F:exoribonuclease II activity"/>
    <property type="evidence" value="ECO:0007669"/>
    <property type="project" value="UniProtKB-UniRule"/>
</dbReference>
<evidence type="ECO:0000256" key="6">
    <source>
        <dbReference type="ARBA" id="ARBA00022884"/>
    </source>
</evidence>
<dbReference type="PROSITE" id="PS50126">
    <property type="entry name" value="S1"/>
    <property type="match status" value="1"/>
</dbReference>
<dbReference type="GO" id="GO:0005829">
    <property type="term" value="C:cytosol"/>
    <property type="evidence" value="ECO:0007669"/>
    <property type="project" value="TreeGrafter"/>
</dbReference>
<dbReference type="PANTHER" id="PTHR23355:SF9">
    <property type="entry name" value="DIS3-LIKE EXONUCLEASE 2"/>
    <property type="match status" value="1"/>
</dbReference>
<evidence type="ECO:0000256" key="7">
    <source>
        <dbReference type="HAMAP-Rule" id="MF_01895"/>
    </source>
</evidence>
<keyword evidence="5 7" id="KW-0269">Exonuclease</keyword>
<dbReference type="RefSeq" id="WP_210200776.1">
    <property type="nucleotide sequence ID" value="NZ_OBEL01000001.1"/>
</dbReference>
<dbReference type="EMBL" id="OBEL01000001">
    <property type="protein sequence ID" value="SNZ08221.1"/>
    <property type="molecule type" value="Genomic_DNA"/>
</dbReference>
<dbReference type="InterPro" id="IPR004476">
    <property type="entry name" value="RNase_II/RNase_R"/>
</dbReference>
<reference evidence="10 11" key="1">
    <citation type="submission" date="2017-09" db="EMBL/GenBank/DDBJ databases">
        <authorList>
            <person name="Ehlers B."/>
            <person name="Leendertz F.H."/>
        </authorList>
    </citation>
    <scope>NUCLEOTIDE SEQUENCE [LARGE SCALE GENOMIC DNA]</scope>
    <source>
        <strain evidence="10 11">DSM 18289</strain>
    </source>
</reference>
<dbReference type="NCBIfam" id="TIGR00358">
    <property type="entry name" value="3_prime_RNase"/>
    <property type="match status" value="1"/>
</dbReference>
<dbReference type="GO" id="GO:0003723">
    <property type="term" value="F:RNA binding"/>
    <property type="evidence" value="ECO:0007669"/>
    <property type="project" value="UniProtKB-UniRule"/>
</dbReference>
<dbReference type="PANTHER" id="PTHR23355">
    <property type="entry name" value="RIBONUCLEASE"/>
    <property type="match status" value="1"/>
</dbReference>
<dbReference type="Proteomes" id="UP000219439">
    <property type="component" value="Unassembled WGS sequence"/>
</dbReference>
<evidence type="ECO:0000256" key="1">
    <source>
        <dbReference type="ARBA" id="ARBA00001849"/>
    </source>
</evidence>
<feature type="compositionally biased region" description="Basic residues" evidence="8">
    <location>
        <begin position="739"/>
        <end position="766"/>
    </location>
</feature>
<dbReference type="InterPro" id="IPR050180">
    <property type="entry name" value="RNR_Ribonuclease"/>
</dbReference>
<dbReference type="InterPro" id="IPR011805">
    <property type="entry name" value="RNase_R"/>
</dbReference>
<dbReference type="SMART" id="SM00316">
    <property type="entry name" value="S1"/>
    <property type="match status" value="1"/>
</dbReference>
<comment type="function">
    <text evidence="7">3'-5' exoribonuclease that releases 5'-nucleoside monophosphates and is involved in maturation of structured RNAs.</text>
</comment>
<comment type="catalytic activity">
    <reaction evidence="1 7">
        <text>Exonucleolytic cleavage in the 3'- to 5'-direction to yield nucleoside 5'-phosphates.</text>
        <dbReference type="EC" id="3.1.13.1"/>
    </reaction>
</comment>
<keyword evidence="6 7" id="KW-0694">RNA-binding</keyword>
<feature type="domain" description="S1 motif" evidence="9">
    <location>
        <begin position="642"/>
        <end position="723"/>
    </location>
</feature>
<gene>
    <name evidence="7" type="primary">rnr</name>
    <name evidence="10" type="ORF">SAMN06265368_1514</name>
</gene>
<dbReference type="SMART" id="SM00955">
    <property type="entry name" value="RNB"/>
    <property type="match status" value="1"/>
</dbReference>
<evidence type="ECO:0000259" key="9">
    <source>
        <dbReference type="PROSITE" id="PS50126"/>
    </source>
</evidence>
<evidence type="ECO:0000256" key="8">
    <source>
        <dbReference type="SAM" id="MobiDB-lite"/>
    </source>
</evidence>
<dbReference type="EC" id="3.1.13.1" evidence="7"/>
<feature type="region of interest" description="Disordered" evidence="8">
    <location>
        <begin position="728"/>
        <end position="766"/>
    </location>
</feature>
<dbReference type="Gene3D" id="2.40.50.140">
    <property type="entry name" value="Nucleic acid-binding proteins"/>
    <property type="match status" value="1"/>
</dbReference>
<dbReference type="CDD" id="cd04471">
    <property type="entry name" value="S1_RNase_R"/>
    <property type="match status" value="1"/>
</dbReference>
<protein>
    <recommendedName>
        <fullName evidence="7">Ribonuclease R</fullName>
        <shortName evidence="7">RNase R</shortName>
        <ecNumber evidence="7">3.1.13.1</ecNumber>
    </recommendedName>
</protein>
<dbReference type="InterPro" id="IPR012340">
    <property type="entry name" value="NA-bd_OB-fold"/>
</dbReference>
<dbReference type="InterPro" id="IPR003029">
    <property type="entry name" value="S1_domain"/>
</dbReference>
<dbReference type="SUPFAM" id="SSF50249">
    <property type="entry name" value="Nucleic acid-binding proteins"/>
    <property type="match status" value="2"/>
</dbReference>
<dbReference type="Pfam" id="PF00773">
    <property type="entry name" value="RNB"/>
    <property type="match status" value="1"/>
</dbReference>
<comment type="similarity">
    <text evidence="7">Belongs to the RNR ribonuclease family. RNase R subfamily.</text>
</comment>
<name>A0A285NKP8_9HYPH</name>
<keyword evidence="3 7" id="KW-0540">Nuclease</keyword>
<evidence type="ECO:0000256" key="3">
    <source>
        <dbReference type="ARBA" id="ARBA00022722"/>
    </source>
</evidence>
<dbReference type="AlphaFoldDB" id="A0A285NKP8"/>
<proteinExistence type="inferred from homology"/>
<evidence type="ECO:0000256" key="4">
    <source>
        <dbReference type="ARBA" id="ARBA00022801"/>
    </source>
</evidence>
<dbReference type="InterPro" id="IPR001900">
    <property type="entry name" value="RNase_II/R"/>
</dbReference>
<accession>A0A285NKP8</accession>
<comment type="subcellular location">
    <subcellularLocation>
        <location evidence="7">Cytoplasm</location>
    </subcellularLocation>
</comment>
<dbReference type="NCBIfam" id="TIGR02063">
    <property type="entry name" value="RNase_R"/>
    <property type="match status" value="1"/>
</dbReference>
<keyword evidence="4 7" id="KW-0378">Hydrolase</keyword>
<evidence type="ECO:0000256" key="2">
    <source>
        <dbReference type="ARBA" id="ARBA00022490"/>
    </source>
</evidence>
<sequence length="766" mass="84768">MKQKRRSRIDDSLPTKADILAFIAENPGQAGKREIARAFGIKGAARIGLKKLLKELTEDGHLEKNRKRLVKSGELPFVGVYRITERDSFGDLLALPMKWDEEEHGPAPKVLIQPDKKSKAVPGIGDRVLAKQLDKDIEHDTAKFTARVIKILPVRQDLILGIYRRDTVHGGGRLVPIDKKTQEMPIDDSGRGDAEEGDLVSVTLTRTGRGKTPRARVQEVIGPMASEQAVSMISIHALDIPYIFPPAVLEEAENATHPGLMGREDWRAIPFVTIDPADAKDHDDAIFAEPDEDPNNPDGIIAYVAIADVAHHIPFGSNLDKEALKRGNSVYFPDRVVPMLPERISNNLCSLREKEDRPSLAVRMIYNADGRKIRHSFHRVMIKVAAGISYNQAQAAIDGEPDDKTGPLLDPILKPLWDGYAVLKKGRDDRSPLELDIPERKLILKPDGMLDRVFVPDRLDAHKLVEEFMIQANVAAAESLEKHKQALIYRIHDVPSLPKLEGLREFLASLDVNLPKGGNLRPEMFNRILGKMGNTEHGPLVSTVILRTQSQAEYHPANIGHFGLNLQRYAHFTSPIRRYADLIVHRALISALNLGDDGLPGGFEPKLEAIAAAISSTERRAMAAERETKDRLIASFLADKVGAKFHGKIAGVTKVGLFVQLHDTGADGFIPAKTLGHDYYHFDEANHAMVGEATGETYRLGDQVEVRLVEAAPMAGALRFEMLTPGTKSSIKGRVSKGPFRKGRNGRYSGRKKPGTTRPRRKSGRQ</sequence>
<keyword evidence="2 7" id="KW-0963">Cytoplasm</keyword>
<keyword evidence="11" id="KW-1185">Reference proteome</keyword>
<evidence type="ECO:0000256" key="5">
    <source>
        <dbReference type="ARBA" id="ARBA00022839"/>
    </source>
</evidence>
<dbReference type="Pfam" id="PF00575">
    <property type="entry name" value="S1"/>
    <property type="match status" value="1"/>
</dbReference>
<dbReference type="GO" id="GO:0006402">
    <property type="term" value="P:mRNA catabolic process"/>
    <property type="evidence" value="ECO:0007669"/>
    <property type="project" value="TreeGrafter"/>
</dbReference>
<organism evidence="10 11">
    <name type="scientific">Cohaesibacter gelatinilyticus</name>
    <dbReference type="NCBI Taxonomy" id="372072"/>
    <lineage>
        <taxon>Bacteria</taxon>
        <taxon>Pseudomonadati</taxon>
        <taxon>Pseudomonadota</taxon>
        <taxon>Alphaproteobacteria</taxon>
        <taxon>Hyphomicrobiales</taxon>
        <taxon>Cohaesibacteraceae</taxon>
    </lineage>
</organism>